<proteinExistence type="predicted"/>
<evidence type="ECO:0000313" key="1">
    <source>
        <dbReference type="EMBL" id="DAF58928.1"/>
    </source>
</evidence>
<dbReference type="EMBL" id="BK032759">
    <property type="protein sequence ID" value="DAF58928.1"/>
    <property type="molecule type" value="Genomic_DNA"/>
</dbReference>
<accession>A0A8S5T739</accession>
<name>A0A8S5T739_9CAUD</name>
<sequence length="34" mass="3844">MSSKDDMIKFLNTTSVDDNTKKAIEEKIKDVGIE</sequence>
<organism evidence="1">
    <name type="scientific">Siphoviridae sp. ctxMM9</name>
    <dbReference type="NCBI Taxonomy" id="2827973"/>
    <lineage>
        <taxon>Viruses</taxon>
        <taxon>Duplodnaviria</taxon>
        <taxon>Heunggongvirae</taxon>
        <taxon>Uroviricota</taxon>
        <taxon>Caudoviricetes</taxon>
    </lineage>
</organism>
<protein>
    <submittedName>
        <fullName evidence="1">Uncharacterized protein</fullName>
    </submittedName>
</protein>
<reference evidence="1" key="1">
    <citation type="journal article" date="2021" name="Proc. Natl. Acad. Sci. U.S.A.">
        <title>A Catalog of Tens of Thousands of Viruses from Human Metagenomes Reveals Hidden Associations with Chronic Diseases.</title>
        <authorList>
            <person name="Tisza M.J."/>
            <person name="Buck C.B."/>
        </authorList>
    </citation>
    <scope>NUCLEOTIDE SEQUENCE</scope>
    <source>
        <strain evidence="1">CtxMM9</strain>
    </source>
</reference>